<evidence type="ECO:0000256" key="3">
    <source>
        <dbReference type="ARBA" id="ARBA00004887"/>
    </source>
</evidence>
<dbReference type="GO" id="GO:0005829">
    <property type="term" value="C:cytosol"/>
    <property type="evidence" value="ECO:0007669"/>
    <property type="project" value="TreeGrafter"/>
</dbReference>
<dbReference type="AlphaFoldDB" id="A0A447PI12"/>
<comment type="pathway">
    <text evidence="3">Cofactor biosynthesis; riboflavin biosynthesis; riboflavin from 2-hydroxy-3-oxobutyl phosphate and 5-amino-6-(D-ribitylamino)uracil: step 2/2.</text>
</comment>
<keyword evidence="6" id="KW-0686">Riboflavin biosynthesis</keyword>
<accession>A0A447PI12</accession>
<evidence type="ECO:0000259" key="9">
    <source>
        <dbReference type="PROSITE" id="PS51177"/>
    </source>
</evidence>
<dbReference type="UniPathway" id="UPA00275">
    <property type="reaction ID" value="UER00405"/>
</dbReference>
<feature type="repeat" description="Lumazine-binding" evidence="8">
    <location>
        <begin position="1"/>
        <end position="47"/>
    </location>
</feature>
<evidence type="ECO:0000256" key="4">
    <source>
        <dbReference type="ARBA" id="ARBA00012827"/>
    </source>
</evidence>
<evidence type="ECO:0000256" key="1">
    <source>
        <dbReference type="ARBA" id="ARBA00000968"/>
    </source>
</evidence>
<protein>
    <recommendedName>
        <fullName evidence="5">Riboflavin synthase</fullName>
        <ecNumber evidence="4">2.5.1.9</ecNumber>
    </recommendedName>
</protein>
<dbReference type="PROSITE" id="PS51177">
    <property type="entry name" value="LUMAZINE_BIND"/>
    <property type="match status" value="1"/>
</dbReference>
<keyword evidence="10" id="KW-0808">Transferase</keyword>
<reference evidence="10 11" key="1">
    <citation type="submission" date="2018-12" db="EMBL/GenBank/DDBJ databases">
        <authorList>
            <consortium name="Pathogen Informatics"/>
        </authorList>
    </citation>
    <scope>NUCLEOTIDE SEQUENCE [LARGE SCALE GENOMIC DNA]</scope>
    <source>
        <strain evidence="10 11">NCTC8271</strain>
    </source>
</reference>
<name>A0A447PI12_SALET</name>
<dbReference type="PANTHER" id="PTHR21098">
    <property type="entry name" value="RIBOFLAVIN SYNTHASE ALPHA CHAIN"/>
    <property type="match status" value="1"/>
</dbReference>
<dbReference type="Proteomes" id="UP000273655">
    <property type="component" value="Chromosome 1"/>
</dbReference>
<evidence type="ECO:0000256" key="7">
    <source>
        <dbReference type="ARBA" id="ARBA00022737"/>
    </source>
</evidence>
<dbReference type="InterPro" id="IPR026017">
    <property type="entry name" value="Lumazine-bd_dom"/>
</dbReference>
<dbReference type="SUPFAM" id="SSF63380">
    <property type="entry name" value="Riboflavin synthase domain-like"/>
    <property type="match status" value="1"/>
</dbReference>
<evidence type="ECO:0000313" key="10">
    <source>
        <dbReference type="EMBL" id="VEA37527.1"/>
    </source>
</evidence>
<dbReference type="Gene3D" id="2.40.30.20">
    <property type="match status" value="1"/>
</dbReference>
<dbReference type="EC" id="2.5.1.9" evidence="4"/>
<evidence type="ECO:0000313" key="11">
    <source>
        <dbReference type="Proteomes" id="UP000273655"/>
    </source>
</evidence>
<evidence type="ECO:0000256" key="5">
    <source>
        <dbReference type="ARBA" id="ARBA00013950"/>
    </source>
</evidence>
<comment type="catalytic activity">
    <reaction evidence="1">
        <text>2 6,7-dimethyl-8-(1-D-ribityl)lumazine + H(+) = 5-amino-6-(D-ribitylamino)uracil + riboflavin</text>
        <dbReference type="Rhea" id="RHEA:20772"/>
        <dbReference type="ChEBI" id="CHEBI:15378"/>
        <dbReference type="ChEBI" id="CHEBI:15934"/>
        <dbReference type="ChEBI" id="CHEBI:57986"/>
        <dbReference type="ChEBI" id="CHEBI:58201"/>
        <dbReference type="EC" id="2.5.1.9"/>
    </reaction>
</comment>
<evidence type="ECO:0000256" key="2">
    <source>
        <dbReference type="ARBA" id="ARBA00002803"/>
    </source>
</evidence>
<feature type="domain" description="Lumazine-binding" evidence="9">
    <location>
        <begin position="1"/>
        <end position="47"/>
    </location>
</feature>
<dbReference type="PANTHER" id="PTHR21098:SF0">
    <property type="entry name" value="RIBOFLAVIN SYNTHASE"/>
    <property type="match status" value="1"/>
</dbReference>
<evidence type="ECO:0000256" key="8">
    <source>
        <dbReference type="PROSITE-ProRule" id="PRU00524"/>
    </source>
</evidence>
<evidence type="ECO:0000256" key="6">
    <source>
        <dbReference type="ARBA" id="ARBA00022619"/>
    </source>
</evidence>
<dbReference type="InterPro" id="IPR001783">
    <property type="entry name" value="Lumazine-bd"/>
</dbReference>
<comment type="function">
    <text evidence="2">Catalyzes the dismutation of two molecules of 6,7-dimethyl-8-ribityllumazine, resulting in the formation of riboflavin and 5-amino-6-(D-ribitylamino)uracil.</text>
</comment>
<dbReference type="Pfam" id="PF00677">
    <property type="entry name" value="Lum_binding"/>
    <property type="match status" value="1"/>
</dbReference>
<gene>
    <name evidence="10" type="primary">ribE_2</name>
    <name evidence="10" type="ORF">NCTC8271_02847</name>
</gene>
<dbReference type="EMBL" id="LR134148">
    <property type="protein sequence ID" value="VEA37527.1"/>
    <property type="molecule type" value="Genomic_DNA"/>
</dbReference>
<dbReference type="GO" id="GO:0004746">
    <property type="term" value="F:riboflavin synthase activity"/>
    <property type="evidence" value="ECO:0007669"/>
    <property type="project" value="UniProtKB-EC"/>
</dbReference>
<sequence length="67" mass="7493">MTEINGNQISFDLMKETLRITNLGALRVGDEVNVERAAKFSDEIGGHLMSGAYYYDGGDRENPDLRK</sequence>
<organism evidence="10 11">
    <name type="scientific">Salmonella enterica I</name>
    <dbReference type="NCBI Taxonomy" id="59201"/>
    <lineage>
        <taxon>Bacteria</taxon>
        <taxon>Pseudomonadati</taxon>
        <taxon>Pseudomonadota</taxon>
        <taxon>Gammaproteobacteria</taxon>
        <taxon>Enterobacterales</taxon>
        <taxon>Enterobacteriaceae</taxon>
        <taxon>Salmonella</taxon>
    </lineage>
</organism>
<proteinExistence type="predicted"/>
<dbReference type="InterPro" id="IPR017938">
    <property type="entry name" value="Riboflavin_synthase-like_b-brl"/>
</dbReference>
<dbReference type="GO" id="GO:0009231">
    <property type="term" value="P:riboflavin biosynthetic process"/>
    <property type="evidence" value="ECO:0007669"/>
    <property type="project" value="UniProtKB-UniPathway"/>
</dbReference>
<dbReference type="InterPro" id="IPR023366">
    <property type="entry name" value="ATP_synth_asu-like_sf"/>
</dbReference>
<keyword evidence="7" id="KW-0677">Repeat</keyword>